<proteinExistence type="predicted"/>
<dbReference type="PANTHER" id="PTHR43861:SF3">
    <property type="entry name" value="PUTATIVE (AFU_ORTHOLOGUE AFUA_2G14390)-RELATED"/>
    <property type="match status" value="1"/>
</dbReference>
<dbReference type="InterPro" id="IPR029063">
    <property type="entry name" value="SAM-dependent_MTases_sf"/>
</dbReference>
<evidence type="ECO:0000259" key="2">
    <source>
        <dbReference type="Pfam" id="PF13649"/>
    </source>
</evidence>
<keyword evidence="1" id="KW-0808">Transferase</keyword>
<sequence length="399" mass="46563">MKGMVIRLDKKQEMVPQELKDWLEETKDVKLEEMSEFFGARVEEYEEHMAPWKKYYSWMAKELPENAKEILDIGCGTGLELDAVFGRFPKMQVTAIDLSEVMLRQLNEKHENRNLHLICEDYFTANFGEECYDAAISFETLHHFTADKKREVFQKLYKSIKPGGCYIECDYIAGSIEEEELLLSECKRRRKRDGIPDNIFVHFDIPLTLEHEIKTMEEAGFEKVEVLGYLGENRTPMIRAWKIEGTVTILNISQMTGLTDRTIRNYIKRGLLQGNLIKGVWRFSKASLEAFFDEKFVKQGLEGKAAILVEHFLSDWKEIDDSLCSVYKLKINNDNSQKLCDELLEKINANNYRGMQFYYNFNKKTKIAKFVVTGLPEDVIDITKLLNTFRKQKLTQNSI</sequence>
<keyword evidence="4" id="KW-1185">Reference proteome</keyword>
<accession>A0A7I8DGM5</accession>
<dbReference type="CDD" id="cd02440">
    <property type="entry name" value="AdoMet_MTases"/>
    <property type="match status" value="1"/>
</dbReference>
<dbReference type="EMBL" id="AP023368">
    <property type="protein sequence ID" value="BCJ97512.1"/>
    <property type="molecule type" value="Genomic_DNA"/>
</dbReference>
<dbReference type="GO" id="GO:0016740">
    <property type="term" value="F:transferase activity"/>
    <property type="evidence" value="ECO:0007669"/>
    <property type="project" value="UniProtKB-KW"/>
</dbReference>
<evidence type="ECO:0000313" key="4">
    <source>
        <dbReference type="Proteomes" id="UP000515703"/>
    </source>
</evidence>
<feature type="domain" description="Methyltransferase" evidence="2">
    <location>
        <begin position="70"/>
        <end position="164"/>
    </location>
</feature>
<gene>
    <name evidence="3" type="ORF">bsdcttw_05530</name>
</gene>
<dbReference type="InterPro" id="IPR041698">
    <property type="entry name" value="Methyltransf_25"/>
</dbReference>
<name>A0A7I8DGM5_9FIRM</name>
<protein>
    <recommendedName>
        <fullName evidence="2">Methyltransferase domain-containing protein</fullName>
    </recommendedName>
</protein>
<dbReference type="SUPFAM" id="SSF53335">
    <property type="entry name" value="S-adenosyl-L-methionine-dependent methyltransferases"/>
    <property type="match status" value="1"/>
</dbReference>
<organism evidence="3 4">
    <name type="scientific">Anaerocolumna chitinilytica</name>
    <dbReference type="NCBI Taxonomy" id="1727145"/>
    <lineage>
        <taxon>Bacteria</taxon>
        <taxon>Bacillati</taxon>
        <taxon>Bacillota</taxon>
        <taxon>Clostridia</taxon>
        <taxon>Lachnospirales</taxon>
        <taxon>Lachnospiraceae</taxon>
        <taxon>Anaerocolumna</taxon>
    </lineage>
</organism>
<reference evidence="3 4" key="2">
    <citation type="submission" date="2020-08" db="EMBL/GenBank/DDBJ databases">
        <authorList>
            <person name="Ueki A."/>
            <person name="Tonouchi A."/>
        </authorList>
    </citation>
    <scope>NUCLEOTIDE SEQUENCE [LARGE SCALE GENOMIC DNA]</scope>
    <source>
        <strain evidence="3 4">CTTW</strain>
    </source>
</reference>
<evidence type="ECO:0000313" key="3">
    <source>
        <dbReference type="EMBL" id="BCJ97512.1"/>
    </source>
</evidence>
<dbReference type="Proteomes" id="UP000515703">
    <property type="component" value="Chromosome"/>
</dbReference>
<dbReference type="Pfam" id="PF13649">
    <property type="entry name" value="Methyltransf_25"/>
    <property type="match status" value="1"/>
</dbReference>
<dbReference type="Gene3D" id="3.40.50.150">
    <property type="entry name" value="Vaccinia Virus protein VP39"/>
    <property type="match status" value="1"/>
</dbReference>
<reference evidence="3 4" key="1">
    <citation type="submission" date="2020-08" db="EMBL/GenBank/DDBJ databases">
        <title>Draft genome sequencing of an Anaerocolumna strain isolated from anoxic soil subjected to BSD treatment.</title>
        <authorList>
            <person name="Uek A."/>
            <person name="Tonouchi A."/>
        </authorList>
    </citation>
    <scope>NUCLEOTIDE SEQUENCE [LARGE SCALE GENOMIC DNA]</scope>
    <source>
        <strain evidence="3 4">CTTW</strain>
    </source>
</reference>
<dbReference type="KEGG" id="acht:bsdcttw_05530"/>
<dbReference type="InterPro" id="IPR009061">
    <property type="entry name" value="DNA-bd_dom_put_sf"/>
</dbReference>
<dbReference type="AlphaFoldDB" id="A0A7I8DGM5"/>
<dbReference type="PANTHER" id="PTHR43861">
    <property type="entry name" value="TRANS-ACONITATE 2-METHYLTRANSFERASE-RELATED"/>
    <property type="match status" value="1"/>
</dbReference>
<dbReference type="SUPFAM" id="SSF46955">
    <property type="entry name" value="Putative DNA-binding domain"/>
    <property type="match status" value="1"/>
</dbReference>
<evidence type="ECO:0000256" key="1">
    <source>
        <dbReference type="ARBA" id="ARBA00022679"/>
    </source>
</evidence>